<keyword evidence="3 6" id="KW-1133">Transmembrane helix</keyword>
<feature type="transmembrane region" description="Helical" evidence="6">
    <location>
        <begin position="142"/>
        <end position="163"/>
    </location>
</feature>
<evidence type="ECO:0000313" key="8">
    <source>
        <dbReference type="EMBL" id="TGO71222.1"/>
    </source>
</evidence>
<feature type="transmembrane region" description="Helical" evidence="6">
    <location>
        <begin position="330"/>
        <end position="350"/>
    </location>
</feature>
<sequence length="705" mass="79017">MFSSLIFLASTVFIATNALALSTTTTRSSSIAAPTILQRDVTTTASPASTSPLYFLTTNYITIAGVTNAHVTIPAKTVSFAVPICIQTLTPDKNGYLPPGTCNALYDYYPSSTSAVAFAAIFGFLTLAHIIQAFFYKKAYSFFIVSASIWGLTAFILRIASIYNQQDNVLELMSSIFALTISPLINAYYFILLGHLVHHYLPSRSLLGIRAHIIALPFLVFNGVAFVLEVVGATMMEKRNLEWEQRNADHVYIGGLVVQMLVIFVFLGVLMALLREMSGLGRRSVMGAGWKSLPGALFGGSCFILIQTFFSLARFSTGDKTSSTLSTHEYYFYIFEVAPAVLAISMLNAIHPGRIMTGEEKMESLWSVLTCCLPCCRSRSKARRNNDTGSIASSKELIGFDEEGPERKFDHHDEPPRYTPFDVEMSSKKRAPGQVRRNNFDDSDDSVYFDGLKNGPKCSYSNRFRKPIILKPGIMEQEVKGNEVIQRWGLPTPCECKARDNTADIIVSAIWFWKPSALVKLLDPNVSQFYWCISNAGIDFLKSNHFVNFCVKRSWNLLRVRLLNLALSYRIHDDGRWQLLGCEDLCGEKICILEDHYKEKWHECHIAKNDQMLARKLGNSLPWHQELLKDFDFECYVTTKDGHWIDIDESEANGGNATAVNKNSALRQVSLQSHSDTEIETTINATGTKKRTHVQATKKRKRVAE</sequence>
<evidence type="ECO:0000256" key="1">
    <source>
        <dbReference type="ARBA" id="ARBA00004141"/>
    </source>
</evidence>
<evidence type="ECO:0000256" key="4">
    <source>
        <dbReference type="ARBA" id="ARBA00023136"/>
    </source>
</evidence>
<proteinExistence type="predicted"/>
<keyword evidence="7" id="KW-0732">Signal</keyword>
<dbReference type="EMBL" id="PQXM01000603">
    <property type="protein sequence ID" value="TGO71222.1"/>
    <property type="molecule type" value="Genomic_DNA"/>
</dbReference>
<dbReference type="Proteomes" id="UP000297229">
    <property type="component" value="Unassembled WGS sequence"/>
</dbReference>
<feature type="region of interest" description="Disordered" evidence="5">
    <location>
        <begin position="405"/>
        <end position="426"/>
    </location>
</feature>
<evidence type="ECO:0000256" key="7">
    <source>
        <dbReference type="SAM" id="SignalP"/>
    </source>
</evidence>
<organism evidence="8 9">
    <name type="scientific">Botrytis elliptica</name>
    <dbReference type="NCBI Taxonomy" id="278938"/>
    <lineage>
        <taxon>Eukaryota</taxon>
        <taxon>Fungi</taxon>
        <taxon>Dikarya</taxon>
        <taxon>Ascomycota</taxon>
        <taxon>Pezizomycotina</taxon>
        <taxon>Leotiomycetes</taxon>
        <taxon>Helotiales</taxon>
        <taxon>Sclerotiniaceae</taxon>
        <taxon>Botrytis</taxon>
    </lineage>
</organism>
<evidence type="ECO:0000256" key="2">
    <source>
        <dbReference type="ARBA" id="ARBA00022692"/>
    </source>
</evidence>
<feature type="transmembrane region" description="Helical" evidence="6">
    <location>
        <begin position="115"/>
        <end position="135"/>
    </location>
</feature>
<evidence type="ECO:0000256" key="6">
    <source>
        <dbReference type="SAM" id="Phobius"/>
    </source>
</evidence>
<keyword evidence="9" id="KW-1185">Reference proteome</keyword>
<feature type="transmembrane region" description="Helical" evidence="6">
    <location>
        <begin position="251"/>
        <end position="274"/>
    </location>
</feature>
<dbReference type="AlphaFoldDB" id="A0A4Z1JIU5"/>
<keyword evidence="2 6" id="KW-0812">Transmembrane</keyword>
<dbReference type="PANTHER" id="PTHR31465:SF15">
    <property type="entry name" value="LIPID TRANSPORTER ATNI-RELATED"/>
    <property type="match status" value="1"/>
</dbReference>
<dbReference type="InterPro" id="IPR007568">
    <property type="entry name" value="RTA1"/>
</dbReference>
<keyword evidence="4 6" id="KW-0472">Membrane</keyword>
<evidence type="ECO:0000313" key="9">
    <source>
        <dbReference type="Proteomes" id="UP000297229"/>
    </source>
</evidence>
<dbReference type="GO" id="GO:0016020">
    <property type="term" value="C:membrane"/>
    <property type="evidence" value="ECO:0007669"/>
    <property type="project" value="UniProtKB-SubCell"/>
</dbReference>
<dbReference type="STRING" id="278938.A0A4Z1JIU5"/>
<feature type="chain" id="PRO_5021193389" evidence="7">
    <location>
        <begin position="21"/>
        <end position="705"/>
    </location>
</feature>
<comment type="caution">
    <text evidence="8">The sequence shown here is derived from an EMBL/GenBank/DDBJ whole genome shotgun (WGS) entry which is preliminary data.</text>
</comment>
<reference evidence="8 9" key="1">
    <citation type="submission" date="2017-12" db="EMBL/GenBank/DDBJ databases">
        <title>Comparative genomics of Botrytis spp.</title>
        <authorList>
            <person name="Valero-Jimenez C.A."/>
            <person name="Tapia P."/>
            <person name="Veloso J."/>
            <person name="Silva-Moreno E."/>
            <person name="Staats M."/>
            <person name="Valdes J.H."/>
            <person name="Van Kan J.A.L."/>
        </authorList>
    </citation>
    <scope>NUCLEOTIDE SEQUENCE [LARGE SCALE GENOMIC DNA]</scope>
    <source>
        <strain evidence="8 9">Be9601</strain>
    </source>
</reference>
<gene>
    <name evidence="8" type="ORF">BELL_0605g00090</name>
</gene>
<accession>A0A4Z1JIU5</accession>
<dbReference type="PANTHER" id="PTHR31465">
    <property type="entry name" value="PROTEIN RTA1-RELATED"/>
    <property type="match status" value="1"/>
</dbReference>
<feature type="transmembrane region" description="Helical" evidence="6">
    <location>
        <begin position="209"/>
        <end position="231"/>
    </location>
</feature>
<evidence type="ECO:0000256" key="3">
    <source>
        <dbReference type="ARBA" id="ARBA00022989"/>
    </source>
</evidence>
<name>A0A4Z1JIU5_9HELO</name>
<feature type="signal peptide" evidence="7">
    <location>
        <begin position="1"/>
        <end position="20"/>
    </location>
</feature>
<feature type="compositionally biased region" description="Basic and acidic residues" evidence="5">
    <location>
        <begin position="405"/>
        <end position="416"/>
    </location>
</feature>
<dbReference type="Pfam" id="PF04479">
    <property type="entry name" value="RTA1"/>
    <property type="match status" value="1"/>
</dbReference>
<evidence type="ECO:0000256" key="5">
    <source>
        <dbReference type="SAM" id="MobiDB-lite"/>
    </source>
</evidence>
<protein>
    <submittedName>
        <fullName evidence="8">Uncharacterized protein</fullName>
    </submittedName>
</protein>
<feature type="transmembrane region" description="Helical" evidence="6">
    <location>
        <begin position="175"/>
        <end position="197"/>
    </location>
</feature>
<comment type="subcellular location">
    <subcellularLocation>
        <location evidence="1">Membrane</location>
        <topology evidence="1">Multi-pass membrane protein</topology>
    </subcellularLocation>
</comment>
<feature type="transmembrane region" description="Helical" evidence="6">
    <location>
        <begin position="295"/>
        <end position="315"/>
    </location>
</feature>